<reference evidence="3" key="2">
    <citation type="submission" date="2023-01" db="EMBL/GenBank/DDBJ databases">
        <title>Human gut microbiome strain richness.</title>
        <authorList>
            <person name="Chen-Liaw A."/>
        </authorList>
    </citation>
    <scope>NUCLEOTIDE SEQUENCE</scope>
    <source>
        <strain evidence="3">2225st1_A6_2225SCRN_200828</strain>
    </source>
</reference>
<dbReference type="Pfam" id="PF01321">
    <property type="entry name" value="Creatinase_N"/>
    <property type="match status" value="1"/>
</dbReference>
<dbReference type="Pfam" id="PF00557">
    <property type="entry name" value="Peptidase_M24"/>
    <property type="match status" value="1"/>
</dbReference>
<proteinExistence type="predicted"/>
<dbReference type="Gene3D" id="3.40.350.10">
    <property type="entry name" value="Creatinase/prolidase N-terminal domain"/>
    <property type="match status" value="1"/>
</dbReference>
<evidence type="ECO:0000259" key="2">
    <source>
        <dbReference type="Pfam" id="PF01321"/>
    </source>
</evidence>
<organism evidence="4 5">
    <name type="scientific">Flavonifractor plautii</name>
    <name type="common">Fusobacterium plautii</name>
    <dbReference type="NCBI Taxonomy" id="292800"/>
    <lineage>
        <taxon>Bacteria</taxon>
        <taxon>Bacillati</taxon>
        <taxon>Bacillota</taxon>
        <taxon>Clostridia</taxon>
        <taxon>Eubacteriales</taxon>
        <taxon>Oscillospiraceae</taxon>
        <taxon>Flavonifractor</taxon>
    </lineage>
</organism>
<protein>
    <submittedName>
        <fullName evidence="4">M24 family metallopeptidase</fullName>
    </submittedName>
    <submittedName>
        <fullName evidence="3">Xaa-Pro peptidase family protein</fullName>
    </submittedName>
</protein>
<dbReference type="EMBL" id="JAQLWO010000029">
    <property type="protein sequence ID" value="MDB7908239.1"/>
    <property type="molecule type" value="Genomic_DNA"/>
</dbReference>
<feature type="domain" description="Peptidase M24" evidence="1">
    <location>
        <begin position="180"/>
        <end position="393"/>
    </location>
</feature>
<dbReference type="Proteomes" id="UP001211006">
    <property type="component" value="Unassembled WGS sequence"/>
</dbReference>
<evidence type="ECO:0000313" key="4">
    <source>
        <dbReference type="EMBL" id="MSB22092.1"/>
    </source>
</evidence>
<dbReference type="RefSeq" id="WP_009260721.1">
    <property type="nucleotide sequence ID" value="NZ_BAABXT010000001.1"/>
</dbReference>
<comment type="caution">
    <text evidence="4">The sequence shown here is derived from an EMBL/GenBank/DDBJ whole genome shotgun (WGS) entry which is preliminary data.</text>
</comment>
<dbReference type="Proteomes" id="UP000434475">
    <property type="component" value="Unassembled WGS sequence"/>
</dbReference>
<dbReference type="EMBL" id="WKPR01000033">
    <property type="protein sequence ID" value="MSB22092.1"/>
    <property type="molecule type" value="Genomic_DNA"/>
</dbReference>
<evidence type="ECO:0000313" key="5">
    <source>
        <dbReference type="Proteomes" id="UP000434475"/>
    </source>
</evidence>
<evidence type="ECO:0000313" key="3">
    <source>
        <dbReference type="EMBL" id="MDB7908239.1"/>
    </source>
</evidence>
<reference evidence="4 5" key="1">
    <citation type="journal article" date="2019" name="Nat. Med.">
        <title>A library of human gut bacterial isolates paired with longitudinal multiomics data enables mechanistic microbiome research.</title>
        <authorList>
            <person name="Poyet M."/>
            <person name="Groussin M."/>
            <person name="Gibbons S.M."/>
            <person name="Avila-Pacheco J."/>
            <person name="Jiang X."/>
            <person name="Kearney S.M."/>
            <person name="Perrotta A.R."/>
            <person name="Berdy B."/>
            <person name="Zhao S."/>
            <person name="Lieberman T.D."/>
            <person name="Swanson P.K."/>
            <person name="Smith M."/>
            <person name="Roesemann S."/>
            <person name="Alexander J.E."/>
            <person name="Rich S.A."/>
            <person name="Livny J."/>
            <person name="Vlamakis H."/>
            <person name="Clish C."/>
            <person name="Bullock K."/>
            <person name="Deik A."/>
            <person name="Scott J."/>
            <person name="Pierce K.A."/>
            <person name="Xavier R.J."/>
            <person name="Alm E.J."/>
        </authorList>
    </citation>
    <scope>NUCLEOTIDE SEQUENCE [LARGE SCALE GENOMIC DNA]</scope>
    <source>
        <strain evidence="4 5">BIOML-A2</strain>
    </source>
</reference>
<dbReference type="Gene3D" id="3.90.230.10">
    <property type="entry name" value="Creatinase/methionine aminopeptidase superfamily"/>
    <property type="match status" value="1"/>
</dbReference>
<dbReference type="SUPFAM" id="SSF53092">
    <property type="entry name" value="Creatinase/prolidase N-terminal domain"/>
    <property type="match status" value="1"/>
</dbReference>
<dbReference type="InterPro" id="IPR000994">
    <property type="entry name" value="Pept_M24"/>
</dbReference>
<evidence type="ECO:0000259" key="1">
    <source>
        <dbReference type="Pfam" id="PF00557"/>
    </source>
</evidence>
<feature type="domain" description="Creatinase N-terminal" evidence="2">
    <location>
        <begin position="24"/>
        <end position="172"/>
    </location>
</feature>
<dbReference type="SUPFAM" id="SSF55920">
    <property type="entry name" value="Creatinase/aminopeptidase"/>
    <property type="match status" value="1"/>
</dbReference>
<dbReference type="InterPro" id="IPR050659">
    <property type="entry name" value="Peptidase_M24B"/>
</dbReference>
<name>A0A174VLH0_FLAPL</name>
<accession>A0A174VLH0</accession>
<dbReference type="InterPro" id="IPR036005">
    <property type="entry name" value="Creatinase/aminopeptidase-like"/>
</dbReference>
<dbReference type="InterPro" id="IPR000587">
    <property type="entry name" value="Creatinase_N"/>
</dbReference>
<dbReference type="PANTHER" id="PTHR46112">
    <property type="entry name" value="AMINOPEPTIDASE"/>
    <property type="match status" value="1"/>
</dbReference>
<gene>
    <name evidence="4" type="ORF">GKE97_21700</name>
    <name evidence="3" type="ORF">PND83_19830</name>
</gene>
<sequence length="409" mass="45304">MVNKLEKCLHPMLAKRDQKWFCHKIQAEMQKQGLGYLILQAPYNVFYATGYTSLVGSSAAVIPAEGDVHLLISTLESADAYASTQDVDVREFMSWVFIDNGTEESRRDKGDVMDPDAIIHICLDLIKNTPMDGKVGIEMGSVTHHFYTALTEALPEGMVVDGSTVTRNCRVVKCQWEIDMLRLAAQEADKAWRAMIEEVKPGMPAWKLDAMFSYYASKLNLEHGTASRGHNFIPAAGPYYGLCGMPRGYILQAGDIIKFDVGYQYLGYWSDIARTFAVGGTAPDEALELYDTLYRANRLGVSMLKPGVAMRDIYSAIREEVEKSRLVPKYPRGHMGHSIGCGVGPEEYPTIAPGTDYVLEPNMVVCLETPYSGTGGAPVHGGFNLEDTHLITANGHDSFTTMPDNIFWK</sequence>
<dbReference type="CDD" id="cd01066">
    <property type="entry name" value="APP_MetAP"/>
    <property type="match status" value="1"/>
</dbReference>
<dbReference type="InterPro" id="IPR029149">
    <property type="entry name" value="Creatin/AminoP/Spt16_N"/>
</dbReference>
<dbReference type="AlphaFoldDB" id="A0A174VLH0"/>
<dbReference type="PANTHER" id="PTHR46112:SF2">
    <property type="entry name" value="XAA-PRO AMINOPEPTIDASE P-RELATED"/>
    <property type="match status" value="1"/>
</dbReference>